<dbReference type="EMBL" id="GBRH01182805">
    <property type="protein sequence ID" value="JAE15091.1"/>
    <property type="molecule type" value="Transcribed_RNA"/>
</dbReference>
<reference evidence="1" key="2">
    <citation type="journal article" date="2015" name="Data Brief">
        <title>Shoot transcriptome of the giant reed, Arundo donax.</title>
        <authorList>
            <person name="Barrero R.A."/>
            <person name="Guerrero F.D."/>
            <person name="Moolhuijzen P."/>
            <person name="Goolsby J.A."/>
            <person name="Tidwell J."/>
            <person name="Bellgard S.E."/>
            <person name="Bellgard M.I."/>
        </authorList>
    </citation>
    <scope>NUCLEOTIDE SEQUENCE</scope>
    <source>
        <tissue evidence="1">Shoot tissue taken approximately 20 cm above the soil surface</tissue>
    </source>
</reference>
<protein>
    <submittedName>
        <fullName evidence="1">Uncharacterized protein</fullName>
    </submittedName>
</protein>
<sequence length="29" mass="3578">MCKTIKRTKFHIHISYHPLVQRENRVVKD</sequence>
<organism evidence="1">
    <name type="scientific">Arundo donax</name>
    <name type="common">Giant reed</name>
    <name type="synonym">Donax arundinaceus</name>
    <dbReference type="NCBI Taxonomy" id="35708"/>
    <lineage>
        <taxon>Eukaryota</taxon>
        <taxon>Viridiplantae</taxon>
        <taxon>Streptophyta</taxon>
        <taxon>Embryophyta</taxon>
        <taxon>Tracheophyta</taxon>
        <taxon>Spermatophyta</taxon>
        <taxon>Magnoliopsida</taxon>
        <taxon>Liliopsida</taxon>
        <taxon>Poales</taxon>
        <taxon>Poaceae</taxon>
        <taxon>PACMAD clade</taxon>
        <taxon>Arundinoideae</taxon>
        <taxon>Arundineae</taxon>
        <taxon>Arundo</taxon>
    </lineage>
</organism>
<accession>A0A0A9FXS5</accession>
<proteinExistence type="predicted"/>
<evidence type="ECO:0000313" key="1">
    <source>
        <dbReference type="EMBL" id="JAE15091.1"/>
    </source>
</evidence>
<dbReference type="AlphaFoldDB" id="A0A0A9FXS5"/>
<reference evidence="1" key="1">
    <citation type="submission" date="2014-09" db="EMBL/GenBank/DDBJ databases">
        <authorList>
            <person name="Magalhaes I.L.F."/>
            <person name="Oliveira U."/>
            <person name="Santos F.R."/>
            <person name="Vidigal T.H.D.A."/>
            <person name="Brescovit A.D."/>
            <person name="Santos A.J."/>
        </authorList>
    </citation>
    <scope>NUCLEOTIDE SEQUENCE</scope>
    <source>
        <tissue evidence="1">Shoot tissue taken approximately 20 cm above the soil surface</tissue>
    </source>
</reference>
<name>A0A0A9FXS5_ARUDO</name>